<comment type="caution">
    <text evidence="2">The sequence shown here is derived from an EMBL/GenBank/DDBJ whole genome shotgun (WGS) entry which is preliminary data.</text>
</comment>
<dbReference type="OrthoDB" id="2437505at2"/>
<dbReference type="EMBL" id="LWMH01000002">
    <property type="protein sequence ID" value="KZS44402.1"/>
    <property type="molecule type" value="Genomic_DNA"/>
</dbReference>
<dbReference type="Proteomes" id="UP000076796">
    <property type="component" value="Unassembled WGS sequence"/>
</dbReference>
<dbReference type="AlphaFoldDB" id="A0A163FHZ4"/>
<evidence type="ECO:0000313" key="3">
    <source>
        <dbReference type="Proteomes" id="UP000076796"/>
    </source>
</evidence>
<reference evidence="2" key="1">
    <citation type="journal article" date="2016" name="Genome Announc.">
        <title>Draft genomes of two strains of Paenibacillus glucanolyticus with capability to degrade lignocellulose.</title>
        <authorList>
            <person name="Mathews S.L."/>
            <person name="Pawlak J."/>
            <person name="Grunden A.M."/>
        </authorList>
    </citation>
    <scope>NUCLEOTIDE SEQUENCE [LARGE SCALE GENOMIC DNA]</scope>
    <source>
        <strain evidence="2">SLM1</strain>
    </source>
</reference>
<dbReference type="InterPro" id="IPR032250">
    <property type="entry name" value="DUF4825"/>
</dbReference>
<dbReference type="KEGG" id="pglu:A3958_02810"/>
<gene>
    <name evidence="2" type="ORF">AWU65_30555</name>
</gene>
<proteinExistence type="predicted"/>
<name>A0A163FHZ4_9BACL</name>
<accession>A0A163FHZ4</accession>
<evidence type="ECO:0000259" key="1">
    <source>
        <dbReference type="Pfam" id="PF16107"/>
    </source>
</evidence>
<organism evidence="2 3">
    <name type="scientific">Paenibacillus glucanolyticus</name>
    <dbReference type="NCBI Taxonomy" id="59843"/>
    <lineage>
        <taxon>Bacteria</taxon>
        <taxon>Bacillati</taxon>
        <taxon>Bacillota</taxon>
        <taxon>Bacilli</taxon>
        <taxon>Bacillales</taxon>
        <taxon>Paenibacillaceae</taxon>
        <taxon>Paenibacillus</taxon>
    </lineage>
</organism>
<protein>
    <recommendedName>
        <fullName evidence="1">DUF4825 domain-containing protein</fullName>
    </recommendedName>
</protein>
<keyword evidence="3" id="KW-1185">Reference proteome</keyword>
<dbReference type="GeneID" id="97553919"/>
<dbReference type="RefSeq" id="WP_036643413.1">
    <property type="nucleotide sequence ID" value="NZ_CBCSBX010000010.1"/>
</dbReference>
<dbReference type="STRING" id="59843.A3958_02810"/>
<evidence type="ECO:0000313" key="2">
    <source>
        <dbReference type="EMBL" id="KZS44402.1"/>
    </source>
</evidence>
<sequence>MSRKNMLIIVLLLIGIGGMIALEGYIKPRAHAQAIQYEAEQNDPMTHDIRNSLSFASPYMGNAGNFINLNASLPLREIGRTFQLYPEEQTAELRFQAVAGALKEEKLKEFLLYNSTANFVMIDNLEKLIFAFEDQVFSISRDKVETWYGSTESLASLRDAKTWKTEVQSRLQDAEYVSDYVEKLVEQQEAL</sequence>
<dbReference type="Pfam" id="PF16107">
    <property type="entry name" value="DUF4825"/>
    <property type="match status" value="1"/>
</dbReference>
<feature type="domain" description="DUF4825" evidence="1">
    <location>
        <begin position="56"/>
        <end position="135"/>
    </location>
</feature>